<reference evidence="8 9" key="1">
    <citation type="submission" date="2017-02" db="EMBL/GenBank/DDBJ databases">
        <authorList>
            <person name="Peterson S.W."/>
        </authorList>
    </citation>
    <scope>NUCLEOTIDE SEQUENCE [LARGE SCALE GENOMIC DNA]</scope>
    <source>
        <strain evidence="8 9">DSM 18108</strain>
    </source>
</reference>
<dbReference type="Proteomes" id="UP000190166">
    <property type="component" value="Unassembled WGS sequence"/>
</dbReference>
<dbReference type="EMBL" id="FUZZ01000005">
    <property type="protein sequence ID" value="SKD09931.1"/>
    <property type="molecule type" value="Genomic_DNA"/>
</dbReference>
<evidence type="ECO:0000313" key="9">
    <source>
        <dbReference type="Proteomes" id="UP000190166"/>
    </source>
</evidence>
<dbReference type="STRING" id="393003.SAMN05660461_5828"/>
<dbReference type="Pfam" id="PF00474">
    <property type="entry name" value="SSF"/>
    <property type="match status" value="1"/>
</dbReference>
<organism evidence="8 9">
    <name type="scientific">Chitinophaga ginsengisegetis</name>
    <dbReference type="NCBI Taxonomy" id="393003"/>
    <lineage>
        <taxon>Bacteria</taxon>
        <taxon>Pseudomonadati</taxon>
        <taxon>Bacteroidota</taxon>
        <taxon>Chitinophagia</taxon>
        <taxon>Chitinophagales</taxon>
        <taxon>Chitinophagaceae</taxon>
        <taxon>Chitinophaga</taxon>
    </lineage>
</organism>
<keyword evidence="3 7" id="KW-0812">Transmembrane</keyword>
<feature type="transmembrane region" description="Helical" evidence="7">
    <location>
        <begin position="188"/>
        <end position="209"/>
    </location>
</feature>
<feature type="transmembrane region" description="Helical" evidence="7">
    <location>
        <begin position="367"/>
        <end position="385"/>
    </location>
</feature>
<comment type="subcellular location">
    <subcellularLocation>
        <location evidence="1">Membrane</location>
        <topology evidence="1">Multi-pass membrane protein</topology>
    </subcellularLocation>
</comment>
<evidence type="ECO:0000256" key="5">
    <source>
        <dbReference type="ARBA" id="ARBA00023136"/>
    </source>
</evidence>
<feature type="transmembrane region" description="Helical" evidence="7">
    <location>
        <begin position="499"/>
        <end position="518"/>
    </location>
</feature>
<keyword evidence="5 7" id="KW-0472">Membrane</keyword>
<dbReference type="Gene3D" id="1.20.1730.10">
    <property type="entry name" value="Sodium/glucose cotransporter"/>
    <property type="match status" value="1"/>
</dbReference>
<dbReference type="NCBIfam" id="TIGR00813">
    <property type="entry name" value="sss"/>
    <property type="match status" value="1"/>
</dbReference>
<feature type="transmembrane region" description="Helical" evidence="7">
    <location>
        <begin position="271"/>
        <end position="296"/>
    </location>
</feature>
<dbReference type="InterPro" id="IPR001734">
    <property type="entry name" value="Na/solute_symporter"/>
</dbReference>
<name>A0A1T5PB38_9BACT</name>
<feature type="transmembrane region" description="Helical" evidence="7">
    <location>
        <begin position="47"/>
        <end position="71"/>
    </location>
</feature>
<feature type="transmembrane region" description="Helical" evidence="7">
    <location>
        <begin position="156"/>
        <end position="176"/>
    </location>
</feature>
<comment type="similarity">
    <text evidence="2 6">Belongs to the sodium:solute symporter (SSF) (TC 2.A.21) family.</text>
</comment>
<feature type="transmembrane region" description="Helical" evidence="7">
    <location>
        <begin position="453"/>
        <end position="478"/>
    </location>
</feature>
<dbReference type="GO" id="GO:0005412">
    <property type="term" value="F:D-glucose:sodium symporter activity"/>
    <property type="evidence" value="ECO:0007669"/>
    <property type="project" value="TreeGrafter"/>
</dbReference>
<feature type="transmembrane region" description="Helical" evidence="7">
    <location>
        <begin position="121"/>
        <end position="144"/>
    </location>
</feature>
<dbReference type="RefSeq" id="WP_079473069.1">
    <property type="nucleotide sequence ID" value="NZ_FUZZ01000005.1"/>
</dbReference>
<feature type="transmembrane region" description="Helical" evidence="7">
    <location>
        <begin position="83"/>
        <end position="101"/>
    </location>
</feature>
<proteinExistence type="inferred from homology"/>
<evidence type="ECO:0000313" key="8">
    <source>
        <dbReference type="EMBL" id="SKD09931.1"/>
    </source>
</evidence>
<sequence length="519" mass="57009">MKITLAGIDYLVLVVYVIALFTFGFYLKSSGVQSGGDIFLGRRSLKWWQIGFSMFSANVGPMMLIGLSSLGFSQGVVGGNFEWLAWIFLMLLSAFFIPRYLSAGISTIPQFLLLRYGRRSYNFLVVYSLMSILFVWLGSALYAGGLVISEIFQCSLIEAVVLITLISTSYTAIGGLKAVVRTGVFQSLIIITSSLILTVLAIGKIGHVADAAKGIPPDYWKLFHARSDPEYSWLAIVAGYPVVAVYYWCADQTIVQKVLAAKTVKEGQRGILFLAALKVITPFIFVLPGIICFLLYRDSTTPDKSYITLVKNLMPDGLRGLCIAALVASLIDTVSSGLNSFSTVFTLDVVTQFVSLETKDKTKVGRWMTAVGAFLGGGIAVLFSYSDKSLFELTQGLVSILAPPLSVVFLGGIFWKRTHRIAAETVLFGGGFLCLVMGVCYVLNYPYKGFWPHFLFLSIYIFISLVILMVLITLVFKVPEKDRVSFTFPDKAGSGMDKWLWAGWGALALIMAAIYIVLN</sequence>
<dbReference type="PROSITE" id="PS50283">
    <property type="entry name" value="NA_SOLUT_SYMP_3"/>
    <property type="match status" value="1"/>
</dbReference>
<protein>
    <submittedName>
        <fullName evidence="8">Solute:Na+ symporter, SSS family</fullName>
    </submittedName>
</protein>
<dbReference type="PANTHER" id="PTHR11819:SF195">
    <property type="entry name" value="SODIUM_GLUCOSE COTRANSPORTER 4"/>
    <property type="match status" value="1"/>
</dbReference>
<feature type="transmembrane region" description="Helical" evidence="7">
    <location>
        <begin position="427"/>
        <end position="447"/>
    </location>
</feature>
<evidence type="ECO:0000256" key="2">
    <source>
        <dbReference type="ARBA" id="ARBA00006434"/>
    </source>
</evidence>
<dbReference type="GO" id="GO:0005886">
    <property type="term" value="C:plasma membrane"/>
    <property type="evidence" value="ECO:0007669"/>
    <property type="project" value="TreeGrafter"/>
</dbReference>
<evidence type="ECO:0000256" key="4">
    <source>
        <dbReference type="ARBA" id="ARBA00022989"/>
    </source>
</evidence>
<keyword evidence="4 7" id="KW-1133">Transmembrane helix</keyword>
<dbReference type="PANTHER" id="PTHR11819">
    <property type="entry name" value="SOLUTE CARRIER FAMILY 5"/>
    <property type="match status" value="1"/>
</dbReference>
<dbReference type="AlphaFoldDB" id="A0A1T5PB38"/>
<evidence type="ECO:0000256" key="6">
    <source>
        <dbReference type="RuleBase" id="RU362091"/>
    </source>
</evidence>
<evidence type="ECO:0000256" key="1">
    <source>
        <dbReference type="ARBA" id="ARBA00004141"/>
    </source>
</evidence>
<evidence type="ECO:0000256" key="7">
    <source>
        <dbReference type="SAM" id="Phobius"/>
    </source>
</evidence>
<evidence type="ECO:0000256" key="3">
    <source>
        <dbReference type="ARBA" id="ARBA00022692"/>
    </source>
</evidence>
<feature type="transmembrane region" description="Helical" evidence="7">
    <location>
        <begin position="397"/>
        <end position="415"/>
    </location>
</feature>
<feature type="transmembrane region" description="Helical" evidence="7">
    <location>
        <begin position="231"/>
        <end position="250"/>
    </location>
</feature>
<accession>A0A1T5PB38</accession>
<gene>
    <name evidence="8" type="ORF">SAMN05660461_5828</name>
</gene>
<feature type="transmembrane region" description="Helical" evidence="7">
    <location>
        <begin position="6"/>
        <end position="27"/>
    </location>
</feature>
<keyword evidence="9" id="KW-1185">Reference proteome</keyword>
<dbReference type="InterPro" id="IPR038377">
    <property type="entry name" value="Na/Glc_symporter_sf"/>
</dbReference>